<organism evidence="1 2">
    <name type="scientific">Chondrus crispus</name>
    <name type="common">Carrageen Irish moss</name>
    <name type="synonym">Polymorpha crispa</name>
    <dbReference type="NCBI Taxonomy" id="2769"/>
    <lineage>
        <taxon>Eukaryota</taxon>
        <taxon>Rhodophyta</taxon>
        <taxon>Florideophyceae</taxon>
        <taxon>Rhodymeniophycidae</taxon>
        <taxon>Gigartinales</taxon>
        <taxon>Gigartinaceae</taxon>
        <taxon>Chondrus</taxon>
    </lineage>
</organism>
<name>R7QAU0_CHOCR</name>
<evidence type="ECO:0000313" key="2">
    <source>
        <dbReference type="Proteomes" id="UP000012073"/>
    </source>
</evidence>
<dbReference type="Proteomes" id="UP000012073">
    <property type="component" value="Unassembled WGS sequence"/>
</dbReference>
<dbReference type="AlphaFoldDB" id="R7QAU0"/>
<dbReference type="RefSeq" id="XP_005714394.1">
    <property type="nucleotide sequence ID" value="XM_005714337.1"/>
</dbReference>
<dbReference type="EMBL" id="HG001700">
    <property type="protein sequence ID" value="CDF34575.1"/>
    <property type="molecule type" value="Genomic_DNA"/>
</dbReference>
<evidence type="ECO:0000313" key="1">
    <source>
        <dbReference type="EMBL" id="CDF34575.1"/>
    </source>
</evidence>
<dbReference type="Gramene" id="CDF34575">
    <property type="protein sequence ID" value="CDF34575"/>
    <property type="gene ID" value="CHC_T00003185001"/>
</dbReference>
<accession>R7QAU0</accession>
<reference evidence="2" key="1">
    <citation type="journal article" date="2013" name="Proc. Natl. Acad. Sci. U.S.A.">
        <title>Genome structure and metabolic features in the red seaweed Chondrus crispus shed light on evolution of the Archaeplastida.</title>
        <authorList>
            <person name="Collen J."/>
            <person name="Porcel B."/>
            <person name="Carre W."/>
            <person name="Ball S.G."/>
            <person name="Chaparro C."/>
            <person name="Tonon T."/>
            <person name="Barbeyron T."/>
            <person name="Michel G."/>
            <person name="Noel B."/>
            <person name="Valentin K."/>
            <person name="Elias M."/>
            <person name="Artiguenave F."/>
            <person name="Arun A."/>
            <person name="Aury J.M."/>
            <person name="Barbosa-Neto J.F."/>
            <person name="Bothwell J.H."/>
            <person name="Bouget F.Y."/>
            <person name="Brillet L."/>
            <person name="Cabello-Hurtado F."/>
            <person name="Capella-Gutierrez S."/>
            <person name="Charrier B."/>
            <person name="Cladiere L."/>
            <person name="Cock J.M."/>
            <person name="Coelho S.M."/>
            <person name="Colleoni C."/>
            <person name="Czjzek M."/>
            <person name="Da Silva C."/>
            <person name="Delage L."/>
            <person name="Denoeud F."/>
            <person name="Deschamps P."/>
            <person name="Dittami S.M."/>
            <person name="Gabaldon T."/>
            <person name="Gachon C.M."/>
            <person name="Groisillier A."/>
            <person name="Herve C."/>
            <person name="Jabbari K."/>
            <person name="Katinka M."/>
            <person name="Kloareg B."/>
            <person name="Kowalczyk N."/>
            <person name="Labadie K."/>
            <person name="Leblanc C."/>
            <person name="Lopez P.J."/>
            <person name="McLachlan D.H."/>
            <person name="Meslet-Cladiere L."/>
            <person name="Moustafa A."/>
            <person name="Nehr Z."/>
            <person name="Nyvall Collen P."/>
            <person name="Panaud O."/>
            <person name="Partensky F."/>
            <person name="Poulain J."/>
            <person name="Rensing S.A."/>
            <person name="Rousvoal S."/>
            <person name="Samson G."/>
            <person name="Symeonidi A."/>
            <person name="Weissenbach J."/>
            <person name="Zambounis A."/>
            <person name="Wincker P."/>
            <person name="Boyen C."/>
        </authorList>
    </citation>
    <scope>NUCLEOTIDE SEQUENCE [LARGE SCALE GENOMIC DNA]</scope>
    <source>
        <strain evidence="2">cv. Stackhouse</strain>
    </source>
</reference>
<dbReference type="KEGG" id="ccp:CHC_T00003185001"/>
<keyword evidence="2" id="KW-1185">Reference proteome</keyword>
<gene>
    <name evidence="1" type="ORF">CHC_T00003185001</name>
</gene>
<sequence length="37" mass="4512">MTCEVEKHRCIYRKTSYFIQISSTHMPLFHWCTLSFS</sequence>
<proteinExistence type="predicted"/>
<dbReference type="GeneID" id="17322122"/>
<protein>
    <submittedName>
        <fullName evidence="1">Uncharacterized protein</fullName>
    </submittedName>
</protein>